<dbReference type="SUPFAM" id="SSF46785">
    <property type="entry name" value="Winged helix' DNA-binding domain"/>
    <property type="match status" value="1"/>
</dbReference>
<evidence type="ECO:0000256" key="1">
    <source>
        <dbReference type="ARBA" id="ARBA00009437"/>
    </source>
</evidence>
<dbReference type="PROSITE" id="PS50931">
    <property type="entry name" value="HTH_LYSR"/>
    <property type="match status" value="1"/>
</dbReference>
<dbReference type="InterPro" id="IPR000847">
    <property type="entry name" value="LysR_HTH_N"/>
</dbReference>
<dbReference type="InterPro" id="IPR036390">
    <property type="entry name" value="WH_DNA-bd_sf"/>
</dbReference>
<dbReference type="AlphaFoldDB" id="A0A2P9HCA7"/>
<proteinExistence type="inferred from homology"/>
<feature type="domain" description="HTH lysR-type" evidence="5">
    <location>
        <begin position="3"/>
        <end position="60"/>
    </location>
</feature>
<dbReference type="InterPro" id="IPR036388">
    <property type="entry name" value="WH-like_DNA-bd_sf"/>
</dbReference>
<comment type="similarity">
    <text evidence="1">Belongs to the LysR transcriptional regulatory family.</text>
</comment>
<keyword evidence="3" id="KW-0238">DNA-binding</keyword>
<dbReference type="Gene3D" id="1.10.10.10">
    <property type="entry name" value="Winged helix-like DNA-binding domain superfamily/Winged helix DNA-binding domain"/>
    <property type="match status" value="1"/>
</dbReference>
<dbReference type="InterPro" id="IPR005119">
    <property type="entry name" value="LysR_subst-bd"/>
</dbReference>
<name>A0A2P9HCA7_9HYPH</name>
<evidence type="ECO:0000256" key="4">
    <source>
        <dbReference type="ARBA" id="ARBA00023163"/>
    </source>
</evidence>
<evidence type="ECO:0000313" key="7">
    <source>
        <dbReference type="Proteomes" id="UP000246073"/>
    </source>
</evidence>
<dbReference type="SUPFAM" id="SSF53850">
    <property type="entry name" value="Periplasmic binding protein-like II"/>
    <property type="match status" value="1"/>
</dbReference>
<dbReference type="EMBL" id="OOFM01000001">
    <property type="protein sequence ID" value="SPL61729.1"/>
    <property type="molecule type" value="Genomic_DNA"/>
</dbReference>
<keyword evidence="4" id="KW-0804">Transcription</keyword>
<evidence type="ECO:0000259" key="5">
    <source>
        <dbReference type="PROSITE" id="PS50931"/>
    </source>
</evidence>
<sequence>MNVELDQLEAFVAAAEHGSFSAAARHLRKAQSAVSVLISSLEDDLNVKLFSRATRSPALTEAGARLLPEARLMLDRREHLISVARNFDEHVESRLVVALDELYPEPAVAALFAAFAKHYPHVELELQFPHSSVIAGLLKNGKVDLGVMWRLDQIQPELGFQTIGWVPLVLVCGRNHPLASSPVNWEDLRTHRQIMVRKRSDEDEKHRLRVAAEVWWVESHWVILQILKQGIGWAYIPEHILRDSPLADELVIPKLQFDGGAHPVALELVWNKLRPHGPAAKWLRQQFASNKF</sequence>
<dbReference type="GO" id="GO:0000976">
    <property type="term" value="F:transcription cis-regulatory region binding"/>
    <property type="evidence" value="ECO:0007669"/>
    <property type="project" value="TreeGrafter"/>
</dbReference>
<dbReference type="GO" id="GO:0003700">
    <property type="term" value="F:DNA-binding transcription factor activity"/>
    <property type="evidence" value="ECO:0007669"/>
    <property type="project" value="InterPro"/>
</dbReference>
<evidence type="ECO:0000313" key="6">
    <source>
        <dbReference type="EMBL" id="SPL61729.1"/>
    </source>
</evidence>
<dbReference type="PRINTS" id="PR00039">
    <property type="entry name" value="HTHLYSR"/>
</dbReference>
<organism evidence="6 7">
    <name type="scientific">Ochrobactrum soli</name>
    <dbReference type="NCBI Taxonomy" id="2448455"/>
    <lineage>
        <taxon>Bacteria</taxon>
        <taxon>Pseudomonadati</taxon>
        <taxon>Pseudomonadota</taxon>
        <taxon>Alphaproteobacteria</taxon>
        <taxon>Hyphomicrobiales</taxon>
        <taxon>Brucellaceae</taxon>
        <taxon>Brucella/Ochrobactrum group</taxon>
        <taxon>Ochrobactrum</taxon>
    </lineage>
</organism>
<dbReference type="PANTHER" id="PTHR30126:SF91">
    <property type="entry name" value="LYSR FAMILY TRANSCRIPTIONAL REGULATOR"/>
    <property type="match status" value="1"/>
</dbReference>
<evidence type="ECO:0000256" key="3">
    <source>
        <dbReference type="ARBA" id="ARBA00023125"/>
    </source>
</evidence>
<dbReference type="FunFam" id="1.10.10.10:FF:000001">
    <property type="entry name" value="LysR family transcriptional regulator"/>
    <property type="match status" value="1"/>
</dbReference>
<protein>
    <submittedName>
        <fullName evidence="6">Cys regulon transcriptional activator CysB</fullName>
    </submittedName>
</protein>
<dbReference type="RefSeq" id="WP_109365933.1">
    <property type="nucleotide sequence ID" value="NZ_OOFM01000001.1"/>
</dbReference>
<dbReference type="PANTHER" id="PTHR30126">
    <property type="entry name" value="HTH-TYPE TRANSCRIPTIONAL REGULATOR"/>
    <property type="match status" value="1"/>
</dbReference>
<keyword evidence="2" id="KW-0805">Transcription regulation</keyword>
<reference evidence="7" key="1">
    <citation type="submission" date="2017-12" db="EMBL/GenBank/DDBJ databases">
        <authorList>
            <person name="Diaz M."/>
        </authorList>
    </citation>
    <scope>NUCLEOTIDE SEQUENCE [LARGE SCALE GENOMIC DNA]</scope>
    <source>
        <strain evidence="7">FI11154</strain>
    </source>
</reference>
<dbReference type="Pfam" id="PF03466">
    <property type="entry name" value="LysR_substrate"/>
    <property type="match status" value="1"/>
</dbReference>
<dbReference type="Pfam" id="PF00126">
    <property type="entry name" value="HTH_1"/>
    <property type="match status" value="1"/>
</dbReference>
<gene>
    <name evidence="6" type="ORF">OHAE_4521</name>
</gene>
<dbReference type="Proteomes" id="UP000246073">
    <property type="component" value="Unassembled WGS sequence"/>
</dbReference>
<accession>A0A2P9HCA7</accession>
<evidence type="ECO:0000256" key="2">
    <source>
        <dbReference type="ARBA" id="ARBA00023015"/>
    </source>
</evidence>
<dbReference type="Gene3D" id="3.40.190.290">
    <property type="match status" value="1"/>
</dbReference>
<dbReference type="CDD" id="cd05466">
    <property type="entry name" value="PBP2_LTTR_substrate"/>
    <property type="match status" value="1"/>
</dbReference>